<dbReference type="EMBL" id="FPHG01000018">
    <property type="protein sequence ID" value="SFV52926.1"/>
    <property type="molecule type" value="Genomic_DNA"/>
</dbReference>
<evidence type="ECO:0000313" key="1">
    <source>
        <dbReference type="EMBL" id="SFV52926.1"/>
    </source>
</evidence>
<reference evidence="1" key="1">
    <citation type="submission" date="2016-10" db="EMBL/GenBank/DDBJ databases">
        <authorList>
            <person name="de Groot N.N."/>
        </authorList>
    </citation>
    <scope>NUCLEOTIDE SEQUENCE</scope>
</reference>
<gene>
    <name evidence="1" type="ORF">MNB_SV-9-815</name>
</gene>
<name>A0A1W1BHC4_9ZZZZ</name>
<organism evidence="1">
    <name type="scientific">hydrothermal vent metagenome</name>
    <dbReference type="NCBI Taxonomy" id="652676"/>
    <lineage>
        <taxon>unclassified sequences</taxon>
        <taxon>metagenomes</taxon>
        <taxon>ecological metagenomes</taxon>
    </lineage>
</organism>
<proteinExistence type="predicted"/>
<accession>A0A1W1BHC4</accession>
<protein>
    <submittedName>
        <fullName evidence="1">Uncharacterized protein</fullName>
    </submittedName>
</protein>
<dbReference type="AlphaFoldDB" id="A0A1W1BHC4"/>
<sequence length="192" mass="22352">MSKINKNKMLKLAELTFLDENYILSLQQYGLVLHDYPESEEAKVGVYLSDLGLENSKEAQAIFDYYYLIKDEEKDALKIIDNLINKLFITKESIEDILSKQINNNIDYEDGISYSDFKDLIKSRGSFKRAFEDIMFSTEVIIRNKEDFMGFILDLSDGGFKDMALSYLDNAPISFNDDQFIYSLYEKIEDIK</sequence>